<gene>
    <name evidence="2" type="ORF">PILCRDRAFT_142924</name>
</gene>
<dbReference type="AlphaFoldDB" id="A0A0C3GJ70"/>
<keyword evidence="1" id="KW-0472">Membrane</keyword>
<evidence type="ECO:0000256" key="1">
    <source>
        <dbReference type="SAM" id="Phobius"/>
    </source>
</evidence>
<feature type="transmembrane region" description="Helical" evidence="1">
    <location>
        <begin position="49"/>
        <end position="68"/>
    </location>
</feature>
<organism evidence="2 3">
    <name type="scientific">Piloderma croceum (strain F 1598)</name>
    <dbReference type="NCBI Taxonomy" id="765440"/>
    <lineage>
        <taxon>Eukaryota</taxon>
        <taxon>Fungi</taxon>
        <taxon>Dikarya</taxon>
        <taxon>Basidiomycota</taxon>
        <taxon>Agaricomycotina</taxon>
        <taxon>Agaricomycetes</taxon>
        <taxon>Agaricomycetidae</taxon>
        <taxon>Atheliales</taxon>
        <taxon>Atheliaceae</taxon>
        <taxon>Piloderma</taxon>
    </lineage>
</organism>
<protein>
    <submittedName>
        <fullName evidence="2">Uncharacterized protein</fullName>
    </submittedName>
</protein>
<accession>A0A0C3GJ70</accession>
<dbReference type="Proteomes" id="UP000054166">
    <property type="component" value="Unassembled WGS sequence"/>
</dbReference>
<dbReference type="InParanoid" id="A0A0C3GJ70"/>
<evidence type="ECO:0000313" key="2">
    <source>
        <dbReference type="EMBL" id="KIM90701.1"/>
    </source>
</evidence>
<dbReference type="HOGENOM" id="CLU_2705676_0_0_1"/>
<dbReference type="EMBL" id="KN832972">
    <property type="protein sequence ID" value="KIM90701.1"/>
    <property type="molecule type" value="Genomic_DNA"/>
</dbReference>
<name>A0A0C3GJ70_PILCF</name>
<proteinExistence type="predicted"/>
<evidence type="ECO:0000313" key="3">
    <source>
        <dbReference type="Proteomes" id="UP000054166"/>
    </source>
</evidence>
<reference evidence="2 3" key="1">
    <citation type="submission" date="2014-04" db="EMBL/GenBank/DDBJ databases">
        <authorList>
            <consortium name="DOE Joint Genome Institute"/>
            <person name="Kuo A."/>
            <person name="Tarkka M."/>
            <person name="Buscot F."/>
            <person name="Kohler A."/>
            <person name="Nagy L.G."/>
            <person name="Floudas D."/>
            <person name="Copeland A."/>
            <person name="Barry K.W."/>
            <person name="Cichocki N."/>
            <person name="Veneault-Fourrey C."/>
            <person name="LaButti K."/>
            <person name="Lindquist E.A."/>
            <person name="Lipzen A."/>
            <person name="Lundell T."/>
            <person name="Morin E."/>
            <person name="Murat C."/>
            <person name="Sun H."/>
            <person name="Tunlid A."/>
            <person name="Henrissat B."/>
            <person name="Grigoriev I.V."/>
            <person name="Hibbett D.S."/>
            <person name="Martin F."/>
            <person name="Nordberg H.P."/>
            <person name="Cantor M.N."/>
            <person name="Hua S.X."/>
        </authorList>
    </citation>
    <scope>NUCLEOTIDE SEQUENCE [LARGE SCALE GENOMIC DNA]</scope>
    <source>
        <strain evidence="2 3">F 1598</strain>
    </source>
</reference>
<keyword evidence="1" id="KW-1133">Transmembrane helix</keyword>
<reference evidence="3" key="2">
    <citation type="submission" date="2015-01" db="EMBL/GenBank/DDBJ databases">
        <title>Evolutionary Origins and Diversification of the Mycorrhizal Mutualists.</title>
        <authorList>
            <consortium name="DOE Joint Genome Institute"/>
            <consortium name="Mycorrhizal Genomics Consortium"/>
            <person name="Kohler A."/>
            <person name="Kuo A."/>
            <person name="Nagy L.G."/>
            <person name="Floudas D."/>
            <person name="Copeland A."/>
            <person name="Barry K.W."/>
            <person name="Cichocki N."/>
            <person name="Veneault-Fourrey C."/>
            <person name="LaButti K."/>
            <person name="Lindquist E.A."/>
            <person name="Lipzen A."/>
            <person name="Lundell T."/>
            <person name="Morin E."/>
            <person name="Murat C."/>
            <person name="Riley R."/>
            <person name="Ohm R."/>
            <person name="Sun H."/>
            <person name="Tunlid A."/>
            <person name="Henrissat B."/>
            <person name="Grigoriev I.V."/>
            <person name="Hibbett D.S."/>
            <person name="Martin F."/>
        </authorList>
    </citation>
    <scope>NUCLEOTIDE SEQUENCE [LARGE SCALE GENOMIC DNA]</scope>
    <source>
        <strain evidence="3">F 1598</strain>
    </source>
</reference>
<sequence>MQPTNVSLHRKPTKICLPLLKMCSRLSRVAAEWKRTCFNIRCCRKSVRVLVFLLLANFFIGVRCGVNYGQTNY</sequence>
<keyword evidence="1" id="KW-0812">Transmembrane</keyword>
<keyword evidence="3" id="KW-1185">Reference proteome</keyword>